<evidence type="ECO:0000256" key="1">
    <source>
        <dbReference type="SAM" id="MobiDB-lite"/>
    </source>
</evidence>
<organism evidence="2 3">
    <name type="scientific">Eumeta variegata</name>
    <name type="common">Bagworm moth</name>
    <name type="synonym">Eumeta japonica</name>
    <dbReference type="NCBI Taxonomy" id="151549"/>
    <lineage>
        <taxon>Eukaryota</taxon>
        <taxon>Metazoa</taxon>
        <taxon>Ecdysozoa</taxon>
        <taxon>Arthropoda</taxon>
        <taxon>Hexapoda</taxon>
        <taxon>Insecta</taxon>
        <taxon>Pterygota</taxon>
        <taxon>Neoptera</taxon>
        <taxon>Endopterygota</taxon>
        <taxon>Lepidoptera</taxon>
        <taxon>Glossata</taxon>
        <taxon>Ditrysia</taxon>
        <taxon>Tineoidea</taxon>
        <taxon>Psychidae</taxon>
        <taxon>Oiketicinae</taxon>
        <taxon>Eumeta</taxon>
    </lineage>
</organism>
<dbReference type="EMBL" id="BGZK01000086">
    <property type="protein sequence ID" value="GBP17297.1"/>
    <property type="molecule type" value="Genomic_DNA"/>
</dbReference>
<evidence type="ECO:0000313" key="3">
    <source>
        <dbReference type="Proteomes" id="UP000299102"/>
    </source>
</evidence>
<comment type="caution">
    <text evidence="2">The sequence shown here is derived from an EMBL/GenBank/DDBJ whole genome shotgun (WGS) entry which is preliminary data.</text>
</comment>
<sequence>MPHGRRVATSYTVRIRKRLATAGHSRNRRNGQQTIKGFSHGARTPRSPSRFRGILLIYGLPLINQTPIWNSNSIPLGSPLNGQPPFAYRRIATPILGGVTIPTITRTSPQFRAVKLPVSNSKLPHFSLRQLLGC</sequence>
<dbReference type="AlphaFoldDB" id="A0A4C1TTH7"/>
<evidence type="ECO:0000313" key="2">
    <source>
        <dbReference type="EMBL" id="GBP17297.1"/>
    </source>
</evidence>
<dbReference type="Proteomes" id="UP000299102">
    <property type="component" value="Unassembled WGS sequence"/>
</dbReference>
<feature type="compositionally biased region" description="Basic residues" evidence="1">
    <location>
        <begin position="20"/>
        <end position="29"/>
    </location>
</feature>
<proteinExistence type="predicted"/>
<protein>
    <submittedName>
        <fullName evidence="2">Uncharacterized protein</fullName>
    </submittedName>
</protein>
<reference evidence="2 3" key="1">
    <citation type="journal article" date="2019" name="Commun. Biol.">
        <title>The bagworm genome reveals a unique fibroin gene that provides high tensile strength.</title>
        <authorList>
            <person name="Kono N."/>
            <person name="Nakamura H."/>
            <person name="Ohtoshi R."/>
            <person name="Tomita M."/>
            <person name="Numata K."/>
            <person name="Arakawa K."/>
        </authorList>
    </citation>
    <scope>NUCLEOTIDE SEQUENCE [LARGE SCALE GENOMIC DNA]</scope>
</reference>
<accession>A0A4C1TTH7</accession>
<name>A0A4C1TTH7_EUMVA</name>
<keyword evidence="3" id="KW-1185">Reference proteome</keyword>
<feature type="region of interest" description="Disordered" evidence="1">
    <location>
        <begin position="20"/>
        <end position="45"/>
    </location>
</feature>
<gene>
    <name evidence="2" type="ORF">EVAR_17786_1</name>
</gene>